<feature type="region of interest" description="Disordered" evidence="1">
    <location>
        <begin position="168"/>
        <end position="197"/>
    </location>
</feature>
<name>A0A6A6WF23_9PEZI</name>
<dbReference type="Proteomes" id="UP000799437">
    <property type="component" value="Unassembled WGS sequence"/>
</dbReference>
<feature type="region of interest" description="Disordered" evidence="1">
    <location>
        <begin position="117"/>
        <end position="151"/>
    </location>
</feature>
<accession>A0A6A6WF23</accession>
<feature type="compositionally biased region" description="Polar residues" evidence="1">
    <location>
        <begin position="139"/>
        <end position="151"/>
    </location>
</feature>
<dbReference type="RefSeq" id="XP_033603774.1">
    <property type="nucleotide sequence ID" value="XM_033746601.1"/>
</dbReference>
<dbReference type="SUPFAM" id="SSF141571">
    <property type="entry name" value="Pentapeptide repeat-like"/>
    <property type="match status" value="1"/>
</dbReference>
<proteinExistence type="predicted"/>
<evidence type="ECO:0000313" key="2">
    <source>
        <dbReference type="EMBL" id="KAF2761323.1"/>
    </source>
</evidence>
<dbReference type="GeneID" id="54487655"/>
<gene>
    <name evidence="2" type="ORF">EJ05DRAFT_497875</name>
</gene>
<sequence length="297" mass="31697">MPVIAPTTARRDDTTLAVADAICVILLHGISIADSHSHSHAPTKVKLSIEISAIAVVIFVLPRVFIPAFVLPSISGRKPPDHLDSSFRSRYSPFQAIMTHDKVLMCAETPSSAFATAPTSPPPYELLSPTPASELPAATPTSSVSELQDSNIVQRPHELPVALVSSRSDLPSDLSPQYQSEPSSIKHSKIEPDSTVTGSSLAHTHVMKSQVSNSTIKHGTIQASSVSEASTLKHCNLTQSQVSKSSLAHVKVEESVIQGATLAHCTVHKSTIVGGTYKHMVIRDQHVVNGNFMGKKS</sequence>
<dbReference type="Gene3D" id="2.160.20.80">
    <property type="entry name" value="E3 ubiquitin-protein ligase SopA"/>
    <property type="match status" value="1"/>
</dbReference>
<dbReference type="AlphaFoldDB" id="A0A6A6WF23"/>
<reference evidence="2" key="1">
    <citation type="journal article" date="2020" name="Stud. Mycol.">
        <title>101 Dothideomycetes genomes: a test case for predicting lifestyles and emergence of pathogens.</title>
        <authorList>
            <person name="Haridas S."/>
            <person name="Albert R."/>
            <person name="Binder M."/>
            <person name="Bloem J."/>
            <person name="Labutti K."/>
            <person name="Salamov A."/>
            <person name="Andreopoulos B."/>
            <person name="Baker S."/>
            <person name="Barry K."/>
            <person name="Bills G."/>
            <person name="Bluhm B."/>
            <person name="Cannon C."/>
            <person name="Castanera R."/>
            <person name="Culley D."/>
            <person name="Daum C."/>
            <person name="Ezra D."/>
            <person name="Gonzalez J."/>
            <person name="Henrissat B."/>
            <person name="Kuo A."/>
            <person name="Liang C."/>
            <person name="Lipzen A."/>
            <person name="Lutzoni F."/>
            <person name="Magnuson J."/>
            <person name="Mondo S."/>
            <person name="Nolan M."/>
            <person name="Ohm R."/>
            <person name="Pangilinan J."/>
            <person name="Park H.-J."/>
            <person name="Ramirez L."/>
            <person name="Alfaro M."/>
            <person name="Sun H."/>
            <person name="Tritt A."/>
            <person name="Yoshinaga Y."/>
            <person name="Zwiers L.-H."/>
            <person name="Turgeon B."/>
            <person name="Goodwin S."/>
            <person name="Spatafora J."/>
            <person name="Crous P."/>
            <person name="Grigoriev I."/>
        </authorList>
    </citation>
    <scope>NUCLEOTIDE SEQUENCE</scope>
    <source>
        <strain evidence="2">CBS 121739</strain>
    </source>
</reference>
<dbReference type="EMBL" id="ML996567">
    <property type="protein sequence ID" value="KAF2761323.1"/>
    <property type="molecule type" value="Genomic_DNA"/>
</dbReference>
<evidence type="ECO:0000256" key="1">
    <source>
        <dbReference type="SAM" id="MobiDB-lite"/>
    </source>
</evidence>
<keyword evidence="3" id="KW-1185">Reference proteome</keyword>
<protein>
    <submittedName>
        <fullName evidence="2">Uncharacterized protein</fullName>
    </submittedName>
</protein>
<evidence type="ECO:0000313" key="3">
    <source>
        <dbReference type="Proteomes" id="UP000799437"/>
    </source>
</evidence>
<organism evidence="2 3">
    <name type="scientific">Pseudovirgaria hyperparasitica</name>
    <dbReference type="NCBI Taxonomy" id="470096"/>
    <lineage>
        <taxon>Eukaryota</taxon>
        <taxon>Fungi</taxon>
        <taxon>Dikarya</taxon>
        <taxon>Ascomycota</taxon>
        <taxon>Pezizomycotina</taxon>
        <taxon>Dothideomycetes</taxon>
        <taxon>Dothideomycetes incertae sedis</taxon>
        <taxon>Acrospermales</taxon>
        <taxon>Acrospermaceae</taxon>
        <taxon>Pseudovirgaria</taxon>
    </lineage>
</organism>